<keyword evidence="1" id="KW-0862">Zinc</keyword>
<dbReference type="CDD" id="cd09272">
    <property type="entry name" value="RNase_HI_RT_Ty1"/>
    <property type="match status" value="1"/>
</dbReference>
<dbReference type="Pfam" id="PF22936">
    <property type="entry name" value="Pol_BBD"/>
    <property type="match status" value="1"/>
</dbReference>
<dbReference type="InterPro" id="IPR054722">
    <property type="entry name" value="PolX-like_BBD"/>
</dbReference>
<evidence type="ECO:0000256" key="1">
    <source>
        <dbReference type="PROSITE-ProRule" id="PRU00047"/>
    </source>
</evidence>
<dbReference type="AlphaFoldDB" id="A0A803L407"/>
<feature type="compositionally biased region" description="Basic and acidic residues" evidence="2">
    <location>
        <begin position="163"/>
        <end position="178"/>
    </location>
</feature>
<dbReference type="Pfam" id="PF14223">
    <property type="entry name" value="Retrotran_gag_2"/>
    <property type="match status" value="1"/>
</dbReference>
<keyword evidence="5" id="KW-1185">Reference proteome</keyword>
<organism evidence="4 5">
    <name type="scientific">Chenopodium quinoa</name>
    <name type="common">Quinoa</name>
    <dbReference type="NCBI Taxonomy" id="63459"/>
    <lineage>
        <taxon>Eukaryota</taxon>
        <taxon>Viridiplantae</taxon>
        <taxon>Streptophyta</taxon>
        <taxon>Embryophyta</taxon>
        <taxon>Tracheophyta</taxon>
        <taxon>Spermatophyta</taxon>
        <taxon>Magnoliopsida</taxon>
        <taxon>eudicotyledons</taxon>
        <taxon>Gunneridae</taxon>
        <taxon>Pentapetalae</taxon>
        <taxon>Caryophyllales</taxon>
        <taxon>Chenopodiaceae</taxon>
        <taxon>Chenopodioideae</taxon>
        <taxon>Atripliceae</taxon>
        <taxon>Chenopodium</taxon>
    </lineage>
</organism>
<evidence type="ECO:0000256" key="2">
    <source>
        <dbReference type="SAM" id="MobiDB-lite"/>
    </source>
</evidence>
<dbReference type="PROSITE" id="PS50158">
    <property type="entry name" value="ZF_CCHC"/>
    <property type="match status" value="1"/>
</dbReference>
<dbReference type="GO" id="GO:0008270">
    <property type="term" value="F:zinc ion binding"/>
    <property type="evidence" value="ECO:0007669"/>
    <property type="project" value="UniProtKB-KW"/>
</dbReference>
<reference evidence="4" key="1">
    <citation type="journal article" date="2017" name="Nature">
        <title>The genome of Chenopodium quinoa.</title>
        <authorList>
            <person name="Jarvis D.E."/>
            <person name="Ho Y.S."/>
            <person name="Lightfoot D.J."/>
            <person name="Schmoeckel S.M."/>
            <person name="Li B."/>
            <person name="Borm T.J.A."/>
            <person name="Ohyanagi H."/>
            <person name="Mineta K."/>
            <person name="Michell C.T."/>
            <person name="Saber N."/>
            <person name="Kharbatia N.M."/>
            <person name="Rupper R.R."/>
            <person name="Sharp A.R."/>
            <person name="Dally N."/>
            <person name="Boughton B.A."/>
            <person name="Woo Y.H."/>
            <person name="Gao G."/>
            <person name="Schijlen E.G.W.M."/>
            <person name="Guo X."/>
            <person name="Momin A.A."/>
            <person name="Negrao S."/>
            <person name="Al-Babili S."/>
            <person name="Gehring C."/>
            <person name="Roessner U."/>
            <person name="Jung C."/>
            <person name="Murphy K."/>
            <person name="Arold S.T."/>
            <person name="Gojobori T."/>
            <person name="van der Linden C.G."/>
            <person name="van Loo E.N."/>
            <person name="Jellen E.N."/>
            <person name="Maughan P.J."/>
            <person name="Tester M."/>
        </authorList>
    </citation>
    <scope>NUCLEOTIDE SEQUENCE [LARGE SCALE GENOMIC DNA]</scope>
    <source>
        <strain evidence="4">cv. PI 614886</strain>
    </source>
</reference>
<dbReference type="GO" id="GO:0003676">
    <property type="term" value="F:nucleic acid binding"/>
    <property type="evidence" value="ECO:0007669"/>
    <property type="project" value="InterPro"/>
</dbReference>
<keyword evidence="1" id="KW-0479">Metal-binding</keyword>
<dbReference type="InterPro" id="IPR001878">
    <property type="entry name" value="Znf_CCHC"/>
</dbReference>
<reference evidence="4" key="2">
    <citation type="submission" date="2021-03" db="UniProtKB">
        <authorList>
            <consortium name="EnsemblPlants"/>
        </authorList>
    </citation>
    <scope>IDENTIFICATION</scope>
</reference>
<dbReference type="Proteomes" id="UP000596660">
    <property type="component" value="Unplaced"/>
</dbReference>
<sequence length="469" mass="53300">MAADKGEVKLEKFDGKDFGFWKMQIEDYLYQKKLYQPLEEKKPDGMQEAEWKLLDRQALGVIRLTLSRNVAFNIAKETTTAGLMKALSNMYEKPSASNKVHLMRRLFSLRMSKVDRWNATVTAMSSSSGNNKLKFDDVRDLVLSEEIRRRESGESSSSSVLHTESRGRNLIRRNERGRSNYRGQSRDRRSKSRNPNNFQNSKTVECWNCGKIGHYKNQCKGTPKGKEVKAEANVTSTGEGDDALICSLESKEESWVLDSGASFHTTSNKNFFEKYVHRNLGQVYLGDDQPCDIVGQGNVKIKLNGSAWELKDVKHVPDLRKNLISVGQLAREGSDMNDIIKLKHQLSKEFDMKDLGPAKKILGMQITRDKQRGTLQLSQSEYIKRVLQRFNMGDAKPSAIHLAKNSAFHSRTKHIGIRYHFIRSLLEDEVLTLKKILGSKNPADMLTKTVTIDKLKLCSTSIGLKMTED</sequence>
<protein>
    <recommendedName>
        <fullName evidence="3">CCHC-type domain-containing protein</fullName>
    </recommendedName>
</protein>
<feature type="domain" description="CCHC-type" evidence="3">
    <location>
        <begin position="206"/>
        <end position="220"/>
    </location>
</feature>
<dbReference type="Gramene" id="AUR62006596-RA">
    <property type="protein sequence ID" value="AUR62006596-RA:cds"/>
    <property type="gene ID" value="AUR62006596"/>
</dbReference>
<dbReference type="PANTHER" id="PTHR47592:SF27">
    <property type="entry name" value="OS08G0421700 PROTEIN"/>
    <property type="match status" value="1"/>
</dbReference>
<dbReference type="Pfam" id="PF00098">
    <property type="entry name" value="zf-CCHC"/>
    <property type="match status" value="1"/>
</dbReference>
<dbReference type="SMART" id="SM00343">
    <property type="entry name" value="ZnF_C2HC"/>
    <property type="match status" value="1"/>
</dbReference>
<proteinExistence type="predicted"/>
<accession>A0A803L407</accession>
<dbReference type="OMA" id="FRHTILY"/>
<dbReference type="InterPro" id="IPR036875">
    <property type="entry name" value="Znf_CCHC_sf"/>
</dbReference>
<evidence type="ECO:0000313" key="5">
    <source>
        <dbReference type="Proteomes" id="UP000596660"/>
    </source>
</evidence>
<keyword evidence="1" id="KW-0863">Zinc-finger</keyword>
<feature type="region of interest" description="Disordered" evidence="2">
    <location>
        <begin position="148"/>
        <end position="199"/>
    </location>
</feature>
<evidence type="ECO:0000259" key="3">
    <source>
        <dbReference type="PROSITE" id="PS50158"/>
    </source>
</evidence>
<dbReference type="PANTHER" id="PTHR47592">
    <property type="entry name" value="PBF68 PROTEIN"/>
    <property type="match status" value="1"/>
</dbReference>
<dbReference type="SUPFAM" id="SSF57756">
    <property type="entry name" value="Retrovirus zinc finger-like domains"/>
    <property type="match status" value="1"/>
</dbReference>
<name>A0A803L407_CHEQI</name>
<dbReference type="EnsemblPlants" id="AUR62006596-RA">
    <property type="protein sequence ID" value="AUR62006596-RA:cds"/>
    <property type="gene ID" value="AUR62006596"/>
</dbReference>
<evidence type="ECO:0000313" key="4">
    <source>
        <dbReference type="EnsemblPlants" id="AUR62006596-RA:cds"/>
    </source>
</evidence>